<keyword evidence="5" id="KW-1185">Reference proteome</keyword>
<dbReference type="PIRSF" id="PIRSF037847">
    <property type="entry name" value="NiaR"/>
    <property type="match status" value="1"/>
</dbReference>
<dbReference type="Pfam" id="PF08279">
    <property type="entry name" value="HTH_11"/>
    <property type="match status" value="1"/>
</dbReference>
<dbReference type="InterPro" id="IPR004173">
    <property type="entry name" value="3H_domain"/>
</dbReference>
<dbReference type="Pfam" id="PF02829">
    <property type="entry name" value="3H"/>
    <property type="match status" value="1"/>
</dbReference>
<keyword evidence="1" id="KW-0533">Nickel</keyword>
<dbReference type="AlphaFoldDB" id="A0A1G9M291"/>
<sequence>MSAAERREEILNILKCSSEAISGTNLSEKLNVSRQIIVGDVALLRATGVDIISTPRGYILNNKENNDDCVIKTIACKHSEDCIEDELNTIVDEGASVINVIIEHGVYGQLTGNLHVSSRRDVKSFMSKLKEEEVNSLARLTDGVHLHTIKCKNEEAFKLVSKALKEKGYLY</sequence>
<feature type="binding site" evidence="1">
    <location>
        <position position="86"/>
    </location>
    <ligand>
        <name>Ni(2+)</name>
        <dbReference type="ChEBI" id="CHEBI:49786"/>
    </ligand>
</feature>
<dbReference type="InterPro" id="IPR013196">
    <property type="entry name" value="HTH_11"/>
</dbReference>
<evidence type="ECO:0000259" key="3">
    <source>
        <dbReference type="Pfam" id="PF08279"/>
    </source>
</evidence>
<reference evidence="4 5" key="1">
    <citation type="submission" date="2016-10" db="EMBL/GenBank/DDBJ databases">
        <authorList>
            <person name="de Groot N.N."/>
        </authorList>
    </citation>
    <scope>NUCLEOTIDE SEQUENCE [LARGE SCALE GENOMIC DNA]</scope>
    <source>
        <strain evidence="4 5">DSM 797</strain>
    </source>
</reference>
<feature type="binding site" evidence="1">
    <location>
        <position position="147"/>
    </location>
    <ligand>
        <name>Ni(2+)</name>
        <dbReference type="ChEBI" id="CHEBI:49786"/>
    </ligand>
</feature>
<name>A0A1G9M291_9FIRM</name>
<dbReference type="STRING" id="1121325.SAMN04515677_10327"/>
<dbReference type="RefSeq" id="WP_092724743.1">
    <property type="nucleotide sequence ID" value="NZ_FNGW01000003.1"/>
</dbReference>
<feature type="binding site" evidence="1">
    <location>
        <position position="78"/>
    </location>
    <ligand>
        <name>Ni(2+)</name>
        <dbReference type="ChEBI" id="CHEBI:49786"/>
    </ligand>
</feature>
<evidence type="ECO:0000313" key="4">
    <source>
        <dbReference type="EMBL" id="SDL68047.1"/>
    </source>
</evidence>
<keyword evidence="1" id="KW-0479">Metal-binding</keyword>
<dbReference type="InterPro" id="IPR036388">
    <property type="entry name" value="WH-like_DNA-bd_sf"/>
</dbReference>
<gene>
    <name evidence="4" type="ORF">SAMN04515677_10327</name>
</gene>
<dbReference type="EMBL" id="FNGW01000003">
    <property type="protein sequence ID" value="SDL68047.1"/>
    <property type="molecule type" value="Genomic_DNA"/>
</dbReference>
<dbReference type="InterPro" id="IPR036390">
    <property type="entry name" value="WH_DNA-bd_sf"/>
</dbReference>
<dbReference type="InterPro" id="IPR035922">
    <property type="entry name" value="3H_dom_sf"/>
</dbReference>
<dbReference type="Gene3D" id="1.10.10.10">
    <property type="entry name" value="Winged helix-like DNA-binding domain superfamily/Winged helix DNA-binding domain"/>
    <property type="match status" value="1"/>
</dbReference>
<feature type="domain" description="3H" evidence="2">
    <location>
        <begin position="74"/>
        <end position="170"/>
    </location>
</feature>
<accession>A0A1G9M291</accession>
<dbReference type="SUPFAM" id="SSF46785">
    <property type="entry name" value="Winged helix' DNA-binding domain"/>
    <property type="match status" value="1"/>
</dbReference>
<dbReference type="PANTHER" id="PTHR40068">
    <property type="entry name" value="TRANSCRIPTION REPRESSOR NIAR-RELATED"/>
    <property type="match status" value="1"/>
</dbReference>
<feature type="domain" description="Helix-turn-helix type 11" evidence="3">
    <location>
        <begin position="6"/>
        <end position="59"/>
    </location>
</feature>
<evidence type="ECO:0000259" key="2">
    <source>
        <dbReference type="Pfam" id="PF02829"/>
    </source>
</evidence>
<evidence type="ECO:0008006" key="6">
    <source>
        <dbReference type="Google" id="ProtNLM"/>
    </source>
</evidence>
<dbReference type="GO" id="GO:0046872">
    <property type="term" value="F:metal ion binding"/>
    <property type="evidence" value="ECO:0007669"/>
    <property type="project" value="UniProtKB-KW"/>
</dbReference>
<dbReference type="InterPro" id="IPR026043">
    <property type="entry name" value="NadR"/>
</dbReference>
<dbReference type="Proteomes" id="UP000199068">
    <property type="component" value="Unassembled WGS sequence"/>
</dbReference>
<dbReference type="Gene3D" id="3.30.1340.20">
    <property type="entry name" value="3H domain"/>
    <property type="match status" value="1"/>
</dbReference>
<organism evidence="4 5">
    <name type="scientific">Romboutsia lituseburensis DSM 797</name>
    <dbReference type="NCBI Taxonomy" id="1121325"/>
    <lineage>
        <taxon>Bacteria</taxon>
        <taxon>Bacillati</taxon>
        <taxon>Bacillota</taxon>
        <taxon>Clostridia</taxon>
        <taxon>Peptostreptococcales</taxon>
        <taxon>Peptostreptococcaceae</taxon>
        <taxon>Romboutsia</taxon>
    </lineage>
</organism>
<dbReference type="SUPFAM" id="SSF75500">
    <property type="entry name" value="Putative transcriptional regulator TM1602, C-terminal domain"/>
    <property type="match status" value="1"/>
</dbReference>
<proteinExistence type="predicted"/>
<dbReference type="PANTHER" id="PTHR40068:SF1">
    <property type="entry name" value="TRANSCRIPTION REPRESSOR NIAR-RELATED"/>
    <property type="match status" value="1"/>
</dbReference>
<protein>
    <recommendedName>
        <fullName evidence="6">Transcriptional regulator</fullName>
    </recommendedName>
</protein>
<evidence type="ECO:0000256" key="1">
    <source>
        <dbReference type="PIRSR" id="PIRSR037847-1"/>
    </source>
</evidence>
<evidence type="ECO:0000313" key="5">
    <source>
        <dbReference type="Proteomes" id="UP000199068"/>
    </source>
</evidence>
<feature type="binding site" evidence="1">
    <location>
        <position position="145"/>
    </location>
    <ligand>
        <name>Ni(2+)</name>
        <dbReference type="ChEBI" id="CHEBI:49786"/>
    </ligand>
</feature>